<dbReference type="InterPro" id="IPR001810">
    <property type="entry name" value="F-box_dom"/>
</dbReference>
<keyword evidence="3" id="KW-1185">Reference proteome</keyword>
<dbReference type="InParanoid" id="G0NGG6"/>
<dbReference type="InterPro" id="IPR002900">
    <property type="entry name" value="DUF38/FTH_CAE_spp"/>
</dbReference>
<dbReference type="FunCoup" id="G0NGG6">
    <property type="interactions" value="352"/>
</dbReference>
<gene>
    <name evidence="2" type="ORF">CAEBREN_20226</name>
</gene>
<dbReference type="Pfam" id="PF00646">
    <property type="entry name" value="F-box"/>
    <property type="match status" value="1"/>
</dbReference>
<sequence length="376" mass="44107">MAGVFETDEHAYRACILYEVKHSRSVETAFKRMKKVKPNVEYSDFAYWYHRFSNGHHDLNHDRSTDPKPPGLSDMPTHVMERIVENLGLVDKLSTRKVCKSLRTVIDNQTSEFGYVALGITEKCCKICYEDIRIRYFPKENGNYLLKTPRKTISLKGDYSVRAMREFASVITHPKWSFKEVVISAICDQKNEQKSVLFLNSLLSNHKFHVEKLRIDGRTFETLATLLPLFEADRLYPRLISPLDDTQENLFEVIVEMDQWKNATMISIDSLSSEFPIEVFFCAREIDIYDFKLTESRLVKIRDILFKAPAFERFKFCDRKYDDREKLSVLTDRVMGAHSAYDPHTKIYRIEDSKDYIQIFIKGEKNNELIIRRISS</sequence>
<reference evidence="3" key="1">
    <citation type="submission" date="2011-07" db="EMBL/GenBank/DDBJ databases">
        <authorList>
            <consortium name="Caenorhabditis brenneri Sequencing and Analysis Consortium"/>
            <person name="Wilson R.K."/>
        </authorList>
    </citation>
    <scope>NUCLEOTIDE SEQUENCE [LARGE SCALE GENOMIC DNA]</scope>
    <source>
        <strain evidence="3">PB2801</strain>
    </source>
</reference>
<dbReference type="Pfam" id="PF01827">
    <property type="entry name" value="FTH"/>
    <property type="match status" value="1"/>
</dbReference>
<dbReference type="SMART" id="SM00256">
    <property type="entry name" value="FBOX"/>
    <property type="match status" value="1"/>
</dbReference>
<dbReference type="PANTHER" id="PTHR23015">
    <property type="entry name" value="UNCHARACTERIZED C.ELEGANS PROTEIN"/>
    <property type="match status" value="1"/>
</dbReference>
<proteinExistence type="predicted"/>
<dbReference type="InterPro" id="IPR040161">
    <property type="entry name" value="FB224"/>
</dbReference>
<protein>
    <recommendedName>
        <fullName evidence="1">F-box domain-containing protein</fullName>
    </recommendedName>
</protein>
<evidence type="ECO:0000259" key="1">
    <source>
        <dbReference type="PROSITE" id="PS50181"/>
    </source>
</evidence>
<evidence type="ECO:0000313" key="3">
    <source>
        <dbReference type="Proteomes" id="UP000008068"/>
    </source>
</evidence>
<dbReference type="GO" id="GO:0045087">
    <property type="term" value="P:innate immune response"/>
    <property type="evidence" value="ECO:0007669"/>
    <property type="project" value="TreeGrafter"/>
</dbReference>
<accession>G0NGG6</accession>
<feature type="domain" description="F-box" evidence="1">
    <location>
        <begin position="69"/>
        <end position="116"/>
    </location>
</feature>
<dbReference type="SUPFAM" id="SSF81383">
    <property type="entry name" value="F-box domain"/>
    <property type="match status" value="1"/>
</dbReference>
<dbReference type="EMBL" id="GL379880">
    <property type="protein sequence ID" value="EGT60043.1"/>
    <property type="molecule type" value="Genomic_DNA"/>
</dbReference>
<dbReference type="Proteomes" id="UP000008068">
    <property type="component" value="Unassembled WGS sequence"/>
</dbReference>
<dbReference type="Pfam" id="PF17906">
    <property type="entry name" value="HTH_48"/>
    <property type="match status" value="1"/>
</dbReference>
<dbReference type="PROSITE" id="PS50181">
    <property type="entry name" value="FBOX"/>
    <property type="match status" value="1"/>
</dbReference>
<dbReference type="AlphaFoldDB" id="G0NGG6"/>
<dbReference type="InterPro" id="IPR041426">
    <property type="entry name" value="Mos1_HTH"/>
</dbReference>
<dbReference type="PANTHER" id="PTHR23015:SF4">
    <property type="entry name" value="DUF38 DOMAIN-CONTAINING PROTEIN-RELATED"/>
    <property type="match status" value="1"/>
</dbReference>
<dbReference type="eggNOG" id="ENOG502RT5I">
    <property type="taxonomic scope" value="Eukaryota"/>
</dbReference>
<dbReference type="HOGENOM" id="CLU_030831_3_2_1"/>
<dbReference type="InterPro" id="IPR036047">
    <property type="entry name" value="F-box-like_dom_sf"/>
</dbReference>
<organism evidence="3">
    <name type="scientific">Caenorhabditis brenneri</name>
    <name type="common">Nematode worm</name>
    <dbReference type="NCBI Taxonomy" id="135651"/>
    <lineage>
        <taxon>Eukaryota</taxon>
        <taxon>Metazoa</taxon>
        <taxon>Ecdysozoa</taxon>
        <taxon>Nematoda</taxon>
        <taxon>Chromadorea</taxon>
        <taxon>Rhabditida</taxon>
        <taxon>Rhabditina</taxon>
        <taxon>Rhabditomorpha</taxon>
        <taxon>Rhabditoidea</taxon>
        <taxon>Rhabditidae</taxon>
        <taxon>Peloderinae</taxon>
        <taxon>Caenorhabditis</taxon>
    </lineage>
</organism>
<dbReference type="OrthoDB" id="5909330at2759"/>
<name>G0NGG6_CAEBE</name>
<dbReference type="OMA" id="FCAREID"/>
<evidence type="ECO:0000313" key="2">
    <source>
        <dbReference type="EMBL" id="EGT60043.1"/>
    </source>
</evidence>
<dbReference type="CDD" id="cd22150">
    <property type="entry name" value="F-box_CeFBXA-like"/>
    <property type="match status" value="1"/>
</dbReference>